<keyword evidence="1" id="KW-0732">Signal</keyword>
<proteinExistence type="predicted"/>
<accession>A0A2P8C9U2</accession>
<evidence type="ECO:0000313" key="4">
    <source>
        <dbReference type="Proteomes" id="UP000240621"/>
    </source>
</evidence>
<dbReference type="Pfam" id="PF03051">
    <property type="entry name" value="Peptidase_C1_2"/>
    <property type="match status" value="1"/>
</dbReference>
<evidence type="ECO:0000313" key="3">
    <source>
        <dbReference type="EMBL" id="PSK81739.1"/>
    </source>
</evidence>
<dbReference type="EMBL" id="PYGC01000008">
    <property type="protein sequence ID" value="PSK81739.1"/>
    <property type="molecule type" value="Genomic_DNA"/>
</dbReference>
<sequence>MKRIILLAAVLLASANLFAQDRDKGKMVEIPQGKGYYYQTIMKDVNAVNDSLAKEPSYYRFQMDQSGMKLPNKVDLYKRYWANPPISQGNTGTCWDFSTLSFYESEIYRMTGKKVKLSEMYMVYWEYVAKARRYVEKRGNSLFDEGSEGNADARLAKQYGLMPESAYTGLIDGHKFHSHAKMFAEMKNYLESVKKNNAWNEEQVLATIKDIMNHYMGVPPTHFMVDGKDMTPTAYMKDYLKFDPNDFVEILSYKQKPYWQKVEYEVPDNWWHNKDYYNVPLDVFMKIIHDAIREGYTMSIGGDVSEAGFSRETQCAIVPDFDIPSAYINDDAREFRFANESTTDDHGMHLVGYLANFNGDGKDWYLIKDSSSGSRNNDPNAPEFGYYFFSQDYVKLKMMGFTINRAAVKDILKKFDEKK</sequence>
<evidence type="ECO:0000256" key="1">
    <source>
        <dbReference type="SAM" id="SignalP"/>
    </source>
</evidence>
<dbReference type="SUPFAM" id="SSF54001">
    <property type="entry name" value="Cysteine proteinases"/>
    <property type="match status" value="1"/>
</dbReference>
<comment type="caution">
    <text evidence="3">The sequence shown here is derived from an EMBL/GenBank/DDBJ whole genome shotgun (WGS) entry which is preliminary data.</text>
</comment>
<dbReference type="GO" id="GO:0006508">
    <property type="term" value="P:proteolysis"/>
    <property type="evidence" value="ECO:0007669"/>
    <property type="project" value="InterPro"/>
</dbReference>
<dbReference type="RefSeq" id="WP_106543038.1">
    <property type="nucleotide sequence ID" value="NZ_BLAU01000001.1"/>
</dbReference>
<evidence type="ECO:0000313" key="5">
    <source>
        <dbReference type="Proteomes" id="UP000396862"/>
    </source>
</evidence>
<dbReference type="InterPro" id="IPR004134">
    <property type="entry name" value="Peptidase_C1B"/>
</dbReference>
<organism evidence="3 4">
    <name type="scientific">Prolixibacter denitrificans</name>
    <dbReference type="NCBI Taxonomy" id="1541063"/>
    <lineage>
        <taxon>Bacteria</taxon>
        <taxon>Pseudomonadati</taxon>
        <taxon>Bacteroidota</taxon>
        <taxon>Bacteroidia</taxon>
        <taxon>Marinilabiliales</taxon>
        <taxon>Prolixibacteraceae</taxon>
        <taxon>Prolixibacter</taxon>
    </lineage>
</organism>
<gene>
    <name evidence="2" type="primary">pepC_2</name>
    <name evidence="3" type="ORF">CLV93_108140</name>
    <name evidence="2" type="ORF">JCM18694_15060</name>
</gene>
<keyword evidence="5" id="KW-1185">Reference proteome</keyword>
<dbReference type="AlphaFoldDB" id="A0A2P8C9U2"/>
<feature type="chain" id="PRO_5015162839" evidence="1">
    <location>
        <begin position="20"/>
        <end position="419"/>
    </location>
</feature>
<name>A0A2P8C9U2_9BACT</name>
<dbReference type="Proteomes" id="UP000240621">
    <property type="component" value="Unassembled WGS sequence"/>
</dbReference>
<keyword evidence="3" id="KW-0378">Hydrolase</keyword>
<feature type="signal peptide" evidence="1">
    <location>
        <begin position="1"/>
        <end position="19"/>
    </location>
</feature>
<keyword evidence="2" id="KW-0645">Protease</keyword>
<dbReference type="GO" id="GO:0070005">
    <property type="term" value="F:cysteine-type aminopeptidase activity"/>
    <property type="evidence" value="ECO:0007669"/>
    <property type="project" value="InterPro"/>
</dbReference>
<protein>
    <submittedName>
        <fullName evidence="2">Aminopeptidase</fullName>
    </submittedName>
    <submittedName>
        <fullName evidence="3">Bleomycin hydrolase</fullName>
    </submittedName>
</protein>
<dbReference type="Gene3D" id="3.90.70.10">
    <property type="entry name" value="Cysteine proteinases"/>
    <property type="match status" value="1"/>
</dbReference>
<dbReference type="Proteomes" id="UP000396862">
    <property type="component" value="Unassembled WGS sequence"/>
</dbReference>
<dbReference type="EMBL" id="BLAU01000001">
    <property type="protein sequence ID" value="GET21260.1"/>
    <property type="molecule type" value="Genomic_DNA"/>
</dbReference>
<dbReference type="InterPro" id="IPR038765">
    <property type="entry name" value="Papain-like_cys_pep_sf"/>
</dbReference>
<reference evidence="2 5" key="2">
    <citation type="submission" date="2019-10" db="EMBL/GenBank/DDBJ databases">
        <title>Prolixibacter strains distinguished by the presence of nitrate reductase genes were adept at nitrate-dependent anaerobic corrosion of metallic iron and carbon steel.</title>
        <authorList>
            <person name="Iino T."/>
            <person name="Shono N."/>
            <person name="Ito K."/>
            <person name="Nakamura R."/>
            <person name="Sueoka K."/>
            <person name="Harayama S."/>
            <person name="Ohkuma M."/>
        </authorList>
    </citation>
    <scope>NUCLEOTIDE SEQUENCE [LARGE SCALE GENOMIC DNA]</scope>
    <source>
        <strain evidence="2 5">MIC1-1</strain>
    </source>
</reference>
<dbReference type="OrthoDB" id="1111399at2"/>
<evidence type="ECO:0000313" key="2">
    <source>
        <dbReference type="EMBL" id="GET21260.1"/>
    </source>
</evidence>
<keyword evidence="2" id="KW-0031">Aminopeptidase</keyword>
<reference evidence="3 4" key="1">
    <citation type="submission" date="2018-03" db="EMBL/GenBank/DDBJ databases">
        <title>Genomic Encyclopedia of Archaeal and Bacterial Type Strains, Phase II (KMG-II): from individual species to whole genera.</title>
        <authorList>
            <person name="Goeker M."/>
        </authorList>
    </citation>
    <scope>NUCLEOTIDE SEQUENCE [LARGE SCALE GENOMIC DNA]</scope>
    <source>
        <strain evidence="3 4">DSM 27267</strain>
    </source>
</reference>